<organism evidence="3 4">
    <name type="scientific">Pseudomonas oryzihabitans</name>
    <dbReference type="NCBI Taxonomy" id="47885"/>
    <lineage>
        <taxon>Bacteria</taxon>
        <taxon>Pseudomonadati</taxon>
        <taxon>Pseudomonadota</taxon>
        <taxon>Gammaproteobacteria</taxon>
        <taxon>Pseudomonadales</taxon>
        <taxon>Pseudomonadaceae</taxon>
        <taxon>Pseudomonas</taxon>
    </lineage>
</organism>
<dbReference type="NCBIfam" id="TIGR03745">
    <property type="entry name" value="conj_TIGR03745"/>
    <property type="match status" value="1"/>
</dbReference>
<evidence type="ECO:0000313" key="3">
    <source>
        <dbReference type="EMBL" id="AXA68596.1"/>
    </source>
</evidence>
<feature type="signal peptide" evidence="2">
    <location>
        <begin position="1"/>
        <end position="33"/>
    </location>
</feature>
<protein>
    <submittedName>
        <fullName evidence="3">Integrating conjugative element membrane protein</fullName>
    </submittedName>
</protein>
<sequence>MLSLKRLFTLGARAKCFTSAVAGLALLPGVSQAALPSAQAPSRGEGSTWLETLKNYGYDGFMLIALALCAFCLIVVAAHGIGVYHEIHTGKKTWKDLGATVVVGVILIGLVIFIVTKASGIM</sequence>
<evidence type="ECO:0000256" key="2">
    <source>
        <dbReference type="SAM" id="SignalP"/>
    </source>
</evidence>
<keyword evidence="1" id="KW-1133">Transmembrane helix</keyword>
<proteinExistence type="predicted"/>
<keyword evidence="2" id="KW-0732">Signal</keyword>
<accession>A0A2Z5AFB4</accession>
<evidence type="ECO:0000256" key="1">
    <source>
        <dbReference type="SAM" id="Phobius"/>
    </source>
</evidence>
<reference evidence="3 4" key="1">
    <citation type="submission" date="2017-06" db="EMBL/GenBank/DDBJ databases">
        <title>Evolution towards high GC content and high-temperature stress adaptation in endophytic Pseudomonas oryzihabitans impacted its plant-growth promoting traits.</title>
        <authorList>
            <person name="Nascimento F.X."/>
        </authorList>
    </citation>
    <scope>NUCLEOTIDE SEQUENCE [LARGE SCALE GENOMIC DNA]</scope>
    <source>
        <strain evidence="3 4">MS8</strain>
    </source>
</reference>
<evidence type="ECO:0000313" key="4">
    <source>
        <dbReference type="Proteomes" id="UP000250579"/>
    </source>
</evidence>
<dbReference type="Pfam" id="PF11190">
    <property type="entry name" value="DUF2976"/>
    <property type="match status" value="1"/>
</dbReference>
<feature type="transmembrane region" description="Helical" evidence="1">
    <location>
        <begin position="97"/>
        <end position="116"/>
    </location>
</feature>
<keyword evidence="1" id="KW-0472">Membrane</keyword>
<feature type="chain" id="PRO_5016376683" evidence="2">
    <location>
        <begin position="34"/>
        <end position="122"/>
    </location>
</feature>
<dbReference type="RefSeq" id="WP_208692716.1">
    <property type="nucleotide sequence ID" value="NZ_CP022198.1"/>
</dbReference>
<keyword evidence="1" id="KW-0812">Transmembrane</keyword>
<gene>
    <name evidence="3" type="ORF">CE139_23250</name>
</gene>
<dbReference type="EMBL" id="CP022198">
    <property type="protein sequence ID" value="AXA68596.1"/>
    <property type="molecule type" value="Genomic_DNA"/>
</dbReference>
<feature type="transmembrane region" description="Helical" evidence="1">
    <location>
        <begin position="60"/>
        <end position="85"/>
    </location>
</feature>
<dbReference type="AlphaFoldDB" id="A0A2Z5AFB4"/>
<dbReference type="Proteomes" id="UP000250579">
    <property type="component" value="Chromosome"/>
</dbReference>
<dbReference type="InterPro" id="IPR021356">
    <property type="entry name" value="Integr_conj_element_PFL4702"/>
</dbReference>
<name>A0A2Z5AFB4_9PSED</name>